<dbReference type="EMBL" id="JAGQFT020000013">
    <property type="protein sequence ID" value="MBS7458675.1"/>
    <property type="molecule type" value="Genomic_DNA"/>
</dbReference>
<keyword evidence="4" id="KW-1185">Reference proteome</keyword>
<feature type="transmembrane region" description="Helical" evidence="1">
    <location>
        <begin position="82"/>
        <end position="105"/>
    </location>
</feature>
<evidence type="ECO:0000313" key="4">
    <source>
        <dbReference type="Proteomes" id="UP000675747"/>
    </source>
</evidence>
<keyword evidence="1" id="KW-1133">Transmembrane helix</keyword>
<dbReference type="RefSeq" id="WP_211926174.1">
    <property type="nucleotide sequence ID" value="NZ_JAGQFT020000013.1"/>
</dbReference>
<dbReference type="AlphaFoldDB" id="A0A8J7VUR1"/>
<organism evidence="2">
    <name type="scientific">Coralloluteibacterium stylophorae</name>
    <dbReference type="NCBI Taxonomy" id="1776034"/>
    <lineage>
        <taxon>Bacteria</taxon>
        <taxon>Pseudomonadati</taxon>
        <taxon>Pseudomonadota</taxon>
        <taxon>Gammaproteobacteria</taxon>
        <taxon>Lysobacterales</taxon>
        <taxon>Lysobacteraceae</taxon>
        <taxon>Coralloluteibacterium</taxon>
    </lineage>
</organism>
<keyword evidence="1" id="KW-0812">Transmembrane</keyword>
<comment type="caution">
    <text evidence="2">The sequence shown here is derived from an EMBL/GenBank/DDBJ whole genome shotgun (WGS) entry which is preliminary data.</text>
</comment>
<evidence type="ECO:0000313" key="2">
    <source>
        <dbReference type="EMBL" id="MBR0562229.1"/>
    </source>
</evidence>
<dbReference type="Proteomes" id="UP000675747">
    <property type="component" value="Unassembled WGS sequence"/>
</dbReference>
<sequence length="107" mass="11231">MSATAAPGIARRRPATTRWGVAARVVAAFVAGYFVAWGATAFLVLVLPMGRADRVVTASLLSFAVWCAAALYAFGARTTWRAWWVLLALGVGTNALAYGFAGLAARP</sequence>
<evidence type="ECO:0000256" key="1">
    <source>
        <dbReference type="SAM" id="Phobius"/>
    </source>
</evidence>
<keyword evidence="1" id="KW-0472">Membrane</keyword>
<accession>A0A8J7VUR1</accession>
<feature type="transmembrane region" description="Helical" evidence="1">
    <location>
        <begin position="21"/>
        <end position="49"/>
    </location>
</feature>
<evidence type="ECO:0000313" key="3">
    <source>
        <dbReference type="EMBL" id="MBS7458675.1"/>
    </source>
</evidence>
<reference evidence="3 4" key="1">
    <citation type="journal article" date="2021" name="Microbiol. Resour. Announc.">
        <title>Draft Genome Sequence of Coralloluteibacterium stylophorae LMG 29479T.</title>
        <authorList>
            <person name="Karlyshev A.V."/>
            <person name="Kudryashova E.B."/>
            <person name="Ariskina E.V."/>
            <person name="Conroy A.P."/>
            <person name="Abidueva E.Y."/>
        </authorList>
    </citation>
    <scope>NUCLEOTIDE SEQUENCE [LARGE SCALE GENOMIC DNA]</scope>
    <source>
        <strain evidence="3 4">LMG 29479</strain>
    </source>
</reference>
<name>A0A8J7VUR1_9GAMM</name>
<dbReference type="EMBL" id="JAGQFT010000040">
    <property type="protein sequence ID" value="MBR0562229.1"/>
    <property type="molecule type" value="Genomic_DNA"/>
</dbReference>
<feature type="transmembrane region" description="Helical" evidence="1">
    <location>
        <begin position="55"/>
        <end position="75"/>
    </location>
</feature>
<reference evidence="2" key="2">
    <citation type="submission" date="2021-04" db="EMBL/GenBank/DDBJ databases">
        <authorList>
            <person name="Karlyshev A.V."/>
        </authorList>
    </citation>
    <scope>NUCLEOTIDE SEQUENCE</scope>
    <source>
        <strain evidence="2">LMG 29479</strain>
    </source>
</reference>
<protein>
    <submittedName>
        <fullName evidence="2">DUF3649 domain-containing protein</fullName>
    </submittedName>
</protein>
<gene>
    <name evidence="3" type="ORF">KB893_016155</name>
    <name evidence="2" type="ORF">KB893_06820</name>
</gene>
<proteinExistence type="predicted"/>